<feature type="compositionally biased region" description="Polar residues" evidence="1">
    <location>
        <begin position="9"/>
        <end position="21"/>
    </location>
</feature>
<protein>
    <submittedName>
        <fullName evidence="2">Uncharacterized protein</fullName>
    </submittedName>
</protein>
<feature type="region of interest" description="Disordered" evidence="1">
    <location>
        <begin position="1"/>
        <end position="56"/>
    </location>
</feature>
<accession>A0A0A9DAG6</accession>
<proteinExistence type="predicted"/>
<evidence type="ECO:0000313" key="2">
    <source>
        <dbReference type="EMBL" id="JAD84821.1"/>
    </source>
</evidence>
<sequence length="188" mass="20261">MPQFHAESQEPTRMAHNNRSSGRGAAHLPATTRTLHADGKPSAPPQTSGPSAPPLTLLVSRAFRDLQPVRSSPFLPRKPGSVKPAQKETPPASIHSSSGHRHLGSSLYQQRPASRTLMSHGRSRSPDIECHRGRCLGVVARDGSSGTEPLHRPSCVPLRHPRSTPAAIARTPRCSAGLHRNTKVQCML</sequence>
<organism evidence="2">
    <name type="scientific">Arundo donax</name>
    <name type="common">Giant reed</name>
    <name type="synonym">Donax arundinaceus</name>
    <dbReference type="NCBI Taxonomy" id="35708"/>
    <lineage>
        <taxon>Eukaryota</taxon>
        <taxon>Viridiplantae</taxon>
        <taxon>Streptophyta</taxon>
        <taxon>Embryophyta</taxon>
        <taxon>Tracheophyta</taxon>
        <taxon>Spermatophyta</taxon>
        <taxon>Magnoliopsida</taxon>
        <taxon>Liliopsida</taxon>
        <taxon>Poales</taxon>
        <taxon>Poaceae</taxon>
        <taxon>PACMAD clade</taxon>
        <taxon>Arundinoideae</taxon>
        <taxon>Arundineae</taxon>
        <taxon>Arundo</taxon>
    </lineage>
</organism>
<name>A0A0A9DAG6_ARUDO</name>
<dbReference type="AlphaFoldDB" id="A0A0A9DAG6"/>
<reference evidence="2" key="1">
    <citation type="submission" date="2014-09" db="EMBL/GenBank/DDBJ databases">
        <authorList>
            <person name="Magalhaes I.L.F."/>
            <person name="Oliveira U."/>
            <person name="Santos F.R."/>
            <person name="Vidigal T.H.D.A."/>
            <person name="Brescovit A.D."/>
            <person name="Santos A.J."/>
        </authorList>
    </citation>
    <scope>NUCLEOTIDE SEQUENCE</scope>
    <source>
        <tissue evidence="2">Shoot tissue taken approximately 20 cm above the soil surface</tissue>
    </source>
</reference>
<evidence type="ECO:0000256" key="1">
    <source>
        <dbReference type="SAM" id="MobiDB-lite"/>
    </source>
</evidence>
<feature type="region of interest" description="Disordered" evidence="1">
    <location>
        <begin position="68"/>
        <end position="126"/>
    </location>
</feature>
<dbReference type="EMBL" id="GBRH01213074">
    <property type="protein sequence ID" value="JAD84821.1"/>
    <property type="molecule type" value="Transcribed_RNA"/>
</dbReference>
<reference evidence="2" key="2">
    <citation type="journal article" date="2015" name="Data Brief">
        <title>Shoot transcriptome of the giant reed, Arundo donax.</title>
        <authorList>
            <person name="Barrero R.A."/>
            <person name="Guerrero F.D."/>
            <person name="Moolhuijzen P."/>
            <person name="Goolsby J.A."/>
            <person name="Tidwell J."/>
            <person name="Bellgard S.E."/>
            <person name="Bellgard M.I."/>
        </authorList>
    </citation>
    <scope>NUCLEOTIDE SEQUENCE</scope>
    <source>
        <tissue evidence="2">Shoot tissue taken approximately 20 cm above the soil surface</tissue>
    </source>
</reference>
<feature type="compositionally biased region" description="Polar residues" evidence="1">
    <location>
        <begin position="108"/>
        <end position="117"/>
    </location>
</feature>